<evidence type="ECO:0000256" key="1">
    <source>
        <dbReference type="SAM" id="SignalP"/>
    </source>
</evidence>
<dbReference type="GO" id="GO:0000272">
    <property type="term" value="P:polysaccharide catabolic process"/>
    <property type="evidence" value="ECO:0007669"/>
    <property type="project" value="InterPro"/>
</dbReference>
<reference evidence="4" key="1">
    <citation type="submission" date="2018-04" db="EMBL/GenBank/DDBJ databases">
        <authorList>
            <person name="Liu S."/>
            <person name="Wang Z."/>
            <person name="Li J."/>
        </authorList>
    </citation>
    <scope>NUCLEOTIDE SEQUENCE [LARGE SCALE GENOMIC DNA]</scope>
    <source>
        <strain evidence="4">622</strain>
    </source>
</reference>
<evidence type="ECO:0000313" key="3">
    <source>
        <dbReference type="EMBL" id="PWC07597.1"/>
    </source>
</evidence>
<keyword evidence="4" id="KW-1185">Reference proteome</keyword>
<protein>
    <recommendedName>
        <fullName evidence="2">Amidase domain-containing protein</fullName>
    </recommendedName>
</protein>
<feature type="signal peptide" evidence="1">
    <location>
        <begin position="1"/>
        <end position="17"/>
    </location>
</feature>
<evidence type="ECO:0000259" key="2">
    <source>
        <dbReference type="Pfam" id="PF01425"/>
    </source>
</evidence>
<dbReference type="Gene3D" id="1.10.1330.10">
    <property type="entry name" value="Dockerin domain"/>
    <property type="match status" value="1"/>
</dbReference>
<accession>A0A2U1TFC2</accession>
<proteinExistence type="predicted"/>
<evidence type="ECO:0000313" key="4">
    <source>
        <dbReference type="Proteomes" id="UP000244962"/>
    </source>
</evidence>
<dbReference type="InterPro" id="IPR023631">
    <property type="entry name" value="Amidase_dom"/>
</dbReference>
<name>A0A2U1TFC2_9MICO</name>
<dbReference type="PANTHER" id="PTHR42678:SF34">
    <property type="entry name" value="OS04G0183300 PROTEIN"/>
    <property type="match status" value="1"/>
</dbReference>
<gene>
    <name evidence="3" type="ORF">DF223_06070</name>
</gene>
<keyword evidence="1" id="KW-0732">Signal</keyword>
<dbReference type="Gene3D" id="3.90.1300.10">
    <property type="entry name" value="Amidase signature (AS) domain"/>
    <property type="match status" value="1"/>
</dbReference>
<dbReference type="AlphaFoldDB" id="A0A2U1TFC2"/>
<feature type="domain" description="Amidase" evidence="2">
    <location>
        <begin position="121"/>
        <end position="559"/>
    </location>
</feature>
<dbReference type="PANTHER" id="PTHR42678">
    <property type="entry name" value="AMIDASE"/>
    <property type="match status" value="1"/>
</dbReference>
<dbReference type="PROSITE" id="PS00571">
    <property type="entry name" value="AMIDASES"/>
    <property type="match status" value="1"/>
</dbReference>
<organism evidence="3 4">
    <name type="scientific">Mycetocola zhujimingii</name>
    <dbReference type="NCBI Taxonomy" id="2079792"/>
    <lineage>
        <taxon>Bacteria</taxon>
        <taxon>Bacillati</taxon>
        <taxon>Actinomycetota</taxon>
        <taxon>Actinomycetes</taxon>
        <taxon>Micrococcales</taxon>
        <taxon>Microbacteriaceae</taxon>
        <taxon>Mycetocola</taxon>
    </lineage>
</organism>
<comment type="caution">
    <text evidence="3">The sequence shown here is derived from an EMBL/GenBank/DDBJ whole genome shotgun (WGS) entry which is preliminary data.</text>
</comment>
<dbReference type="SUPFAM" id="SSF63446">
    <property type="entry name" value="Type I dockerin domain"/>
    <property type="match status" value="1"/>
</dbReference>
<dbReference type="Pfam" id="PF01425">
    <property type="entry name" value="Amidase"/>
    <property type="match status" value="1"/>
</dbReference>
<dbReference type="InterPro" id="IPR036928">
    <property type="entry name" value="AS_sf"/>
</dbReference>
<dbReference type="SUPFAM" id="SSF75304">
    <property type="entry name" value="Amidase signature (AS) enzymes"/>
    <property type="match status" value="1"/>
</dbReference>
<dbReference type="InterPro" id="IPR036439">
    <property type="entry name" value="Dockerin_dom_sf"/>
</dbReference>
<feature type="chain" id="PRO_5015757337" description="Amidase domain-containing protein" evidence="1">
    <location>
        <begin position="18"/>
        <end position="583"/>
    </location>
</feature>
<dbReference type="EMBL" id="QEFB01000004">
    <property type="protein sequence ID" value="PWC07597.1"/>
    <property type="molecule type" value="Genomic_DNA"/>
</dbReference>
<dbReference type="Proteomes" id="UP000244962">
    <property type="component" value="Unassembled WGS sequence"/>
</dbReference>
<sequence>MVAVAATSLGGLTVATAAPSDTTGLNFLAPFYIEADLTGDDAVDEVDIAKIMAALGSTSADPAWSGVSAADFDGNETITLTDVAQLSQRALYDDGPFSAVEASTIDAQKAMNAGVISAVSLTKMYLDRIAAYDDQGEKLNSIISVNEHALEIAAQLDAERAAGGPRSMLHGIPVIAKDNYNTVDMPTTAGCTCLKNNQTDADSQMVEQMRADGAVILAKANLDEFAFNLSTDSSLGGPTMSPYVRNQNAGGSSGGTGASIAANLGIIGLGTDTGGSIRVPSSFNQLVGVRPTVGLASRDGIIPLALSQDTGGPMTRTVADAAIALDSVVGFDPEDAITAESTGNIPGTYTSSLDDSSLEGARIGYVPSIVGTNPAVLRLFNQAKADLEAQGATVVEMVIPNLSTVQNYSSGSTNEFKHDVNEYLAKFVTDPDVPYETLAEIIAANDYEYPSRTSTYNARERVTEEQYQAWITQHNAEIANGESILTGAMDSYNVSAMIYPTTTGQYNAGANNRLSPYGGMPAVTVPMGMSSTAIDGSTIDGAPSNIEFLGRSYAEPTLLGFAYDYEQATKHRTSPVLFPELVG</sequence>
<dbReference type="InterPro" id="IPR020556">
    <property type="entry name" value="Amidase_CS"/>
</dbReference>